<evidence type="ECO:0000313" key="1">
    <source>
        <dbReference type="EMBL" id="KAL3822481.1"/>
    </source>
</evidence>
<proteinExistence type="predicted"/>
<protein>
    <recommendedName>
        <fullName evidence="3">RRM domain-containing protein</fullName>
    </recommendedName>
</protein>
<name>A0ABD3SDH9_9STRA</name>
<organism evidence="1 2">
    <name type="scientific">Cyclostephanos tholiformis</name>
    <dbReference type="NCBI Taxonomy" id="382380"/>
    <lineage>
        <taxon>Eukaryota</taxon>
        <taxon>Sar</taxon>
        <taxon>Stramenopiles</taxon>
        <taxon>Ochrophyta</taxon>
        <taxon>Bacillariophyta</taxon>
        <taxon>Coscinodiscophyceae</taxon>
        <taxon>Thalassiosirophycidae</taxon>
        <taxon>Stephanodiscales</taxon>
        <taxon>Stephanodiscaceae</taxon>
        <taxon>Cyclostephanos</taxon>
    </lineage>
</organism>
<evidence type="ECO:0008006" key="3">
    <source>
        <dbReference type="Google" id="ProtNLM"/>
    </source>
</evidence>
<sequence>NFFHGNNDAQVMPNSDEGAKLIHVQLPTSLLSNLSDKSRIEIIRNEVGAVEDGDRKRAIADDGLTLKISLDGSSDSFPLEIDRRKQHAVQWYQSVTNREDPRGEEDRVPQNEIRRIGTTLTQYIITAPSFTFDLKKIGEKTRRLLEEERNKRKEIVRLDGNDHLPLPEKKARASEKIPQSCAKMPQKKIGTKANTNARKRKRHAASNVDGWMPNVDDLRSDNSIKTDQSNIVRLHGLPVGIKPEQIRKYFHGLNPSLIFVLPSFPRHIHGWDATYDTEGVNNGCMVTRHPSHFRVFAKFTSSRVATAAIERSGESIEIDINGATYCEGNITGASISMTTVSKSAASFMQKHMAIPTQKGEPVITTLKNAEKQLGGVIDLIWQMAIKMLDLKHRIVGKGGADQLGYLIGSSTEPTNKVQYQKLARLYNQLIDMHAELELFPGPLYTHTFDPTLVDDPVHRITQSVSNWLLDEISTLGRLLKRYRLCM</sequence>
<comment type="caution">
    <text evidence="1">The sequence shown here is derived from an EMBL/GenBank/DDBJ whole genome shotgun (WGS) entry which is preliminary data.</text>
</comment>
<feature type="non-terminal residue" evidence="1">
    <location>
        <position position="1"/>
    </location>
</feature>
<keyword evidence="2" id="KW-1185">Reference proteome</keyword>
<dbReference type="EMBL" id="JALLPB020000064">
    <property type="protein sequence ID" value="KAL3822481.1"/>
    <property type="molecule type" value="Genomic_DNA"/>
</dbReference>
<dbReference type="Proteomes" id="UP001530377">
    <property type="component" value="Unassembled WGS sequence"/>
</dbReference>
<accession>A0ABD3SDH9</accession>
<reference evidence="1 2" key="1">
    <citation type="submission" date="2024-10" db="EMBL/GenBank/DDBJ databases">
        <title>Updated reference genomes for cyclostephanoid diatoms.</title>
        <authorList>
            <person name="Roberts W.R."/>
            <person name="Alverson A.J."/>
        </authorList>
    </citation>
    <scope>NUCLEOTIDE SEQUENCE [LARGE SCALE GENOMIC DNA]</scope>
    <source>
        <strain evidence="1 2">AJA228-03</strain>
    </source>
</reference>
<dbReference type="AlphaFoldDB" id="A0ABD3SDH9"/>
<evidence type="ECO:0000313" key="2">
    <source>
        <dbReference type="Proteomes" id="UP001530377"/>
    </source>
</evidence>
<gene>
    <name evidence="1" type="ORF">ACHAXA_002499</name>
</gene>